<reference evidence="1" key="1">
    <citation type="submission" date="2009-08" db="EMBL/GenBank/DDBJ databases">
        <authorList>
            <person name="Weinstock G."/>
            <person name="Sodergren E."/>
            <person name="Clifton S."/>
            <person name="Fulton L."/>
            <person name="Fulton B."/>
            <person name="Courtney L."/>
            <person name="Fronick C."/>
            <person name="Harrison M."/>
            <person name="Strong C."/>
            <person name="Farmer C."/>
            <person name="Delahaunty K."/>
            <person name="Markovic C."/>
            <person name="Hall O."/>
            <person name="Minx P."/>
            <person name="Tomlinson C."/>
            <person name="Mitreva M."/>
            <person name="Nelson J."/>
            <person name="Hou S."/>
            <person name="Wollam A."/>
            <person name="Pepin K.H."/>
            <person name="Johnson M."/>
            <person name="Bhonagiri V."/>
            <person name="Nash W.E."/>
            <person name="Warren W."/>
            <person name="Chinwalla A."/>
            <person name="Mardis E.R."/>
            <person name="Wilson R.K."/>
        </authorList>
    </citation>
    <scope>NUCLEOTIDE SEQUENCE [LARGE SCALE GENOMIC DNA]</scope>
    <source>
        <strain evidence="1">A2-165</strain>
    </source>
</reference>
<protein>
    <submittedName>
        <fullName evidence="1">Uncharacterized protein</fullName>
    </submittedName>
</protein>
<dbReference type="EMBL" id="ACOP02000091">
    <property type="protein sequence ID" value="EEU95018.1"/>
    <property type="molecule type" value="Genomic_DNA"/>
</dbReference>
<dbReference type="Proteomes" id="UP000004619">
    <property type="component" value="Unassembled WGS sequence"/>
</dbReference>
<dbReference type="STRING" id="411483.FAEPRAA2165_03349"/>
<dbReference type="HOGENOM" id="CLU_1774632_0_0_9"/>
<evidence type="ECO:0000313" key="2">
    <source>
        <dbReference type="Proteomes" id="UP000004619"/>
    </source>
</evidence>
<accession>C7HAN4</accession>
<gene>
    <name evidence="1" type="ORF">FAEPRAA2165_03349</name>
</gene>
<dbReference type="AlphaFoldDB" id="C7HAN4"/>
<organism evidence="1 2">
    <name type="scientific">Faecalibacterium duncaniae (strain DSM 17677 / JCM 31915 / A2-165)</name>
    <name type="common">Faecalibacterium prausnitzii</name>
    <dbReference type="NCBI Taxonomy" id="411483"/>
    <lineage>
        <taxon>Bacteria</taxon>
        <taxon>Bacillati</taxon>
        <taxon>Bacillota</taxon>
        <taxon>Clostridia</taxon>
        <taxon>Eubacteriales</taxon>
        <taxon>Oscillospiraceae</taxon>
        <taxon>Faecalibacterium</taxon>
    </lineage>
</organism>
<sequence length="146" mass="17466">MDSAIVLVILRLLLIFLIFQKMNFLNVRQSARKPYIKSLLSHPPWRRLLFVLLEPQWKFGVTSLATQKLKSPFLTLFTYSGTIKYNQKFKILLIESKASHNRNPLSLNKFFKQKQNKFYLHKLLFRIQKILHLSLFLSQMNRLHFC</sequence>
<proteinExistence type="predicted"/>
<name>C7HAN4_FAED2</name>
<evidence type="ECO:0000313" key="1">
    <source>
        <dbReference type="EMBL" id="EEU95018.1"/>
    </source>
</evidence>
<comment type="caution">
    <text evidence="1">The sequence shown here is derived from an EMBL/GenBank/DDBJ whole genome shotgun (WGS) entry which is preliminary data.</text>
</comment>
<keyword evidence="2" id="KW-1185">Reference proteome</keyword>